<evidence type="ECO:0000313" key="9">
    <source>
        <dbReference type="EMBL" id="KWE12795.1"/>
    </source>
</evidence>
<organism evidence="9 10">
    <name type="scientific">Burkholderia ubonensis</name>
    <dbReference type="NCBI Taxonomy" id="101571"/>
    <lineage>
        <taxon>Bacteria</taxon>
        <taxon>Pseudomonadati</taxon>
        <taxon>Pseudomonadota</taxon>
        <taxon>Betaproteobacteria</taxon>
        <taxon>Burkholderiales</taxon>
        <taxon>Burkholderiaceae</taxon>
        <taxon>Burkholderia</taxon>
        <taxon>Burkholderia cepacia complex</taxon>
    </lineage>
</organism>
<feature type="transmembrane region" description="Helical" evidence="7">
    <location>
        <begin position="114"/>
        <end position="133"/>
    </location>
</feature>
<keyword evidence="5 7" id="KW-1133">Transmembrane helix</keyword>
<evidence type="ECO:0000256" key="3">
    <source>
        <dbReference type="ARBA" id="ARBA00022679"/>
    </source>
</evidence>
<feature type="domain" description="Bacterial sugar transferase" evidence="8">
    <location>
        <begin position="280"/>
        <end position="462"/>
    </location>
</feature>
<dbReference type="Proteomes" id="UP000062998">
    <property type="component" value="Unassembled WGS sequence"/>
</dbReference>
<dbReference type="EMBL" id="LPIX01000011">
    <property type="protein sequence ID" value="KWE12795.1"/>
    <property type="molecule type" value="Genomic_DNA"/>
</dbReference>
<dbReference type="PANTHER" id="PTHR30576">
    <property type="entry name" value="COLANIC BIOSYNTHESIS UDP-GLUCOSE LIPID CARRIER TRANSFERASE"/>
    <property type="match status" value="1"/>
</dbReference>
<evidence type="ECO:0000256" key="6">
    <source>
        <dbReference type="ARBA" id="ARBA00023136"/>
    </source>
</evidence>
<dbReference type="InterPro" id="IPR017473">
    <property type="entry name" value="Undecaprenyl-P_gluc_Ptfrase"/>
</dbReference>
<keyword evidence="3 9" id="KW-0808">Transferase</keyword>
<evidence type="ECO:0000256" key="4">
    <source>
        <dbReference type="ARBA" id="ARBA00022692"/>
    </source>
</evidence>
<evidence type="ECO:0000256" key="2">
    <source>
        <dbReference type="ARBA" id="ARBA00006464"/>
    </source>
</evidence>
<dbReference type="GO" id="GO:0016020">
    <property type="term" value="C:membrane"/>
    <property type="evidence" value="ECO:0007669"/>
    <property type="project" value="UniProtKB-SubCell"/>
</dbReference>
<reference evidence="9 10" key="1">
    <citation type="submission" date="2015-11" db="EMBL/GenBank/DDBJ databases">
        <title>Expanding the genomic diversity of Burkholderia species for the development of highly accurate diagnostics.</title>
        <authorList>
            <person name="Sahl J."/>
            <person name="Keim P."/>
            <person name="Wagner D."/>
        </authorList>
    </citation>
    <scope>NUCLEOTIDE SEQUENCE [LARGE SCALE GENOMIC DNA]</scope>
    <source>
        <strain evidence="9 10">MSMB2167WGS</strain>
    </source>
</reference>
<dbReference type="InterPro" id="IPR017475">
    <property type="entry name" value="EPS_sugar_tfrase"/>
</dbReference>
<dbReference type="OrthoDB" id="9808602at2"/>
<dbReference type="NCBIfam" id="TIGR03025">
    <property type="entry name" value="EPS_sugtrans"/>
    <property type="match status" value="1"/>
</dbReference>
<comment type="subcellular location">
    <subcellularLocation>
        <location evidence="1">Membrane</location>
        <topology evidence="1">Multi-pass membrane protein</topology>
    </subcellularLocation>
</comment>
<dbReference type="Gene3D" id="3.40.50.720">
    <property type="entry name" value="NAD(P)-binding Rossmann-like Domain"/>
    <property type="match status" value="1"/>
</dbReference>
<protein>
    <submittedName>
        <fullName evidence="9">Undecaprenyl-phosphate glucose phosphotransferase</fullName>
    </submittedName>
</protein>
<keyword evidence="4 7" id="KW-0812">Transmembrane</keyword>
<name>A0A119MNL7_9BURK</name>
<dbReference type="GO" id="GO:0009242">
    <property type="term" value="P:colanic acid biosynthetic process"/>
    <property type="evidence" value="ECO:0007669"/>
    <property type="project" value="TreeGrafter"/>
</dbReference>
<evidence type="ECO:0000313" key="10">
    <source>
        <dbReference type="Proteomes" id="UP000062998"/>
    </source>
</evidence>
<proteinExistence type="inferred from homology"/>
<accession>A0A119MNL7</accession>
<evidence type="ECO:0000256" key="7">
    <source>
        <dbReference type="SAM" id="Phobius"/>
    </source>
</evidence>
<dbReference type="Pfam" id="PF13727">
    <property type="entry name" value="CoA_binding_3"/>
    <property type="match status" value="1"/>
</dbReference>
<feature type="transmembrane region" description="Helical" evidence="7">
    <location>
        <begin position="82"/>
        <end position="108"/>
    </location>
</feature>
<dbReference type="InterPro" id="IPR003362">
    <property type="entry name" value="Bact_transf"/>
</dbReference>
<dbReference type="Pfam" id="PF02397">
    <property type="entry name" value="Bac_transf"/>
    <property type="match status" value="1"/>
</dbReference>
<evidence type="ECO:0000256" key="1">
    <source>
        <dbReference type="ARBA" id="ARBA00004141"/>
    </source>
</evidence>
<dbReference type="RefSeq" id="WP_060322179.1">
    <property type="nucleotide sequence ID" value="NZ_LPIU01000027.1"/>
</dbReference>
<dbReference type="GO" id="GO:0089702">
    <property type="term" value="F:undecaprenyl-phosphate glucose phosphotransferase activity"/>
    <property type="evidence" value="ECO:0007669"/>
    <property type="project" value="TreeGrafter"/>
</dbReference>
<sequence length="471" mass="50608">MHKTVEKRRQTAPPAAQGLLARIVDVALIAVGAAAAAAVFPGNGIDPSAGIAIAASSAAFAMVLFPAFGVNRAPHAHAKYRVAILTGIAWALAQSCTALVMLALYGALPVPVDGFLLWTFASAAALVASRLVACSTLDRMARTGERDSQVAIVGGGAHCAAILERIALAPTSAFRAAAVLDPQRPTQHDGDGIPVFHALDAFAAHVRAQAIREVWIALPITEAATVVRVLDTFRHDLVNVRFMPDVRPLAMFDGAMVDLVGAPAINLVASPLSPRALLQKAIFDRLFAAAVLAGAAPLLLAIAAAVRLSSPGPALFRQQRKGADGKAFTIYKFRTMRLHAETAGDVRQATRNDPRVTRVGAFLRRTSLDELPQFINVLRGEMSVVGPRPHAIEHDDLYQTIVDGYIHRYRVKPGITGWAQINGLRGETDRVEKMQRRVEADLYYLRNWSFGLDMRIVAATVTHGWTHSNAY</sequence>
<gene>
    <name evidence="9" type="ORF">WL73_31900</name>
</gene>
<comment type="caution">
    <text evidence="9">The sequence shown here is derived from an EMBL/GenBank/DDBJ whole genome shotgun (WGS) entry which is preliminary data.</text>
</comment>
<dbReference type="AlphaFoldDB" id="A0A119MNL7"/>
<comment type="similarity">
    <text evidence="2">Belongs to the bacterial sugar transferase family.</text>
</comment>
<dbReference type="NCBIfam" id="TIGR03023">
    <property type="entry name" value="WcaJ_sugtrans"/>
    <property type="match status" value="1"/>
</dbReference>
<keyword evidence="6 7" id="KW-0472">Membrane</keyword>
<feature type="transmembrane region" description="Helical" evidence="7">
    <location>
        <begin position="286"/>
        <end position="306"/>
    </location>
</feature>
<feature type="transmembrane region" description="Helical" evidence="7">
    <location>
        <begin position="20"/>
        <end position="42"/>
    </location>
</feature>
<evidence type="ECO:0000256" key="5">
    <source>
        <dbReference type="ARBA" id="ARBA00022989"/>
    </source>
</evidence>
<dbReference type="PANTHER" id="PTHR30576:SF21">
    <property type="entry name" value="UDP-GLUCOSE:UNDECAPRENYL-PHOSPHATE GLUCOSE-1-PHOSPHATE TRANSFERASE"/>
    <property type="match status" value="1"/>
</dbReference>
<evidence type="ECO:0000259" key="8">
    <source>
        <dbReference type="Pfam" id="PF02397"/>
    </source>
</evidence>
<feature type="transmembrane region" description="Helical" evidence="7">
    <location>
        <begin position="48"/>
        <end position="70"/>
    </location>
</feature>